<protein>
    <submittedName>
        <fullName evidence="1">Uncharacterized protein</fullName>
    </submittedName>
</protein>
<accession>A0A5C3NJC3</accession>
<dbReference type="Proteomes" id="UP000308197">
    <property type="component" value="Unassembled WGS sequence"/>
</dbReference>
<gene>
    <name evidence="1" type="ORF">K466DRAFT_607632</name>
</gene>
<reference evidence="1 2" key="1">
    <citation type="journal article" date="2019" name="Nat. Ecol. Evol.">
        <title>Megaphylogeny resolves global patterns of mushroom evolution.</title>
        <authorList>
            <person name="Varga T."/>
            <person name="Krizsan K."/>
            <person name="Foldi C."/>
            <person name="Dima B."/>
            <person name="Sanchez-Garcia M."/>
            <person name="Sanchez-Ramirez S."/>
            <person name="Szollosi G.J."/>
            <person name="Szarkandi J.G."/>
            <person name="Papp V."/>
            <person name="Albert L."/>
            <person name="Andreopoulos W."/>
            <person name="Angelini C."/>
            <person name="Antonin V."/>
            <person name="Barry K.W."/>
            <person name="Bougher N.L."/>
            <person name="Buchanan P."/>
            <person name="Buyck B."/>
            <person name="Bense V."/>
            <person name="Catcheside P."/>
            <person name="Chovatia M."/>
            <person name="Cooper J."/>
            <person name="Damon W."/>
            <person name="Desjardin D."/>
            <person name="Finy P."/>
            <person name="Geml J."/>
            <person name="Haridas S."/>
            <person name="Hughes K."/>
            <person name="Justo A."/>
            <person name="Karasinski D."/>
            <person name="Kautmanova I."/>
            <person name="Kiss B."/>
            <person name="Kocsube S."/>
            <person name="Kotiranta H."/>
            <person name="LaButti K.M."/>
            <person name="Lechner B.E."/>
            <person name="Liimatainen K."/>
            <person name="Lipzen A."/>
            <person name="Lukacs Z."/>
            <person name="Mihaltcheva S."/>
            <person name="Morgado L.N."/>
            <person name="Niskanen T."/>
            <person name="Noordeloos M.E."/>
            <person name="Ohm R.A."/>
            <person name="Ortiz-Santana B."/>
            <person name="Ovrebo C."/>
            <person name="Racz N."/>
            <person name="Riley R."/>
            <person name="Savchenko A."/>
            <person name="Shiryaev A."/>
            <person name="Soop K."/>
            <person name="Spirin V."/>
            <person name="Szebenyi C."/>
            <person name="Tomsovsky M."/>
            <person name="Tulloss R.E."/>
            <person name="Uehling J."/>
            <person name="Grigoriev I.V."/>
            <person name="Vagvolgyi C."/>
            <person name="Papp T."/>
            <person name="Martin F.M."/>
            <person name="Miettinen O."/>
            <person name="Hibbett D.S."/>
            <person name="Nagy L.G."/>
        </authorList>
    </citation>
    <scope>NUCLEOTIDE SEQUENCE [LARGE SCALE GENOMIC DNA]</scope>
    <source>
        <strain evidence="1 2">HHB13444</strain>
    </source>
</reference>
<name>A0A5C3NJC3_9APHY</name>
<proteinExistence type="predicted"/>
<organism evidence="1 2">
    <name type="scientific">Polyporus arcularius HHB13444</name>
    <dbReference type="NCBI Taxonomy" id="1314778"/>
    <lineage>
        <taxon>Eukaryota</taxon>
        <taxon>Fungi</taxon>
        <taxon>Dikarya</taxon>
        <taxon>Basidiomycota</taxon>
        <taxon>Agaricomycotina</taxon>
        <taxon>Agaricomycetes</taxon>
        <taxon>Polyporales</taxon>
        <taxon>Polyporaceae</taxon>
        <taxon>Polyporus</taxon>
    </lineage>
</organism>
<evidence type="ECO:0000313" key="1">
    <source>
        <dbReference type="EMBL" id="TFK77841.1"/>
    </source>
</evidence>
<dbReference type="EMBL" id="ML213092">
    <property type="protein sequence ID" value="TFK77841.1"/>
    <property type="molecule type" value="Genomic_DNA"/>
</dbReference>
<dbReference type="AlphaFoldDB" id="A0A5C3NJC3"/>
<sequence>MSTDNHVLHTAIVRRAAAGLGSNPDTFMLVEKPDILLKTGLRLRLLTRESRTYTHIGWARIERVRVVERNEVEYVLRRLSREADLLDGEHHFLIVGRSWTVESQPLRRTVGRVVSALKQIGKKNAPIQRFLPPTPPSSSSSLSILSMARQLSSIAINSRATPNSTECESVSSVPEISIHEATRESEGLVPVGEISGDL</sequence>
<dbReference type="InParanoid" id="A0A5C3NJC3"/>
<evidence type="ECO:0000313" key="2">
    <source>
        <dbReference type="Proteomes" id="UP000308197"/>
    </source>
</evidence>
<keyword evidence="2" id="KW-1185">Reference proteome</keyword>